<proteinExistence type="predicted"/>
<dbReference type="PATRIC" id="fig|1265738.3.peg.2441"/>
<dbReference type="AlphaFoldDB" id="M5RN42"/>
<name>M5RN42_9BACT</name>
<evidence type="ECO:0000313" key="2">
    <source>
        <dbReference type="Proteomes" id="UP000011991"/>
    </source>
</evidence>
<protein>
    <submittedName>
        <fullName evidence="1">Uncharacterized protein</fullName>
    </submittedName>
</protein>
<evidence type="ECO:0000313" key="1">
    <source>
        <dbReference type="EMBL" id="EMI20626.1"/>
    </source>
</evidence>
<keyword evidence="2" id="KW-1185">Reference proteome</keyword>
<accession>M5RN42</accession>
<reference evidence="1 2" key="1">
    <citation type="journal article" date="2013" name="Mar. Genomics">
        <title>Expression of sulfatases in Rhodopirellula baltica and the diversity of sulfatases in the genus Rhodopirellula.</title>
        <authorList>
            <person name="Wegner C.E."/>
            <person name="Richter-Heitmann T."/>
            <person name="Klindworth A."/>
            <person name="Klockow C."/>
            <person name="Richter M."/>
            <person name="Achstetter T."/>
            <person name="Glockner F.O."/>
            <person name="Harder J."/>
        </authorList>
    </citation>
    <scope>NUCLEOTIDE SEQUENCE [LARGE SCALE GENOMIC DNA]</scope>
    <source>
        <strain evidence="1 2">SM1</strain>
    </source>
</reference>
<organism evidence="1 2">
    <name type="scientific">Rhodopirellula maiorica SM1</name>
    <dbReference type="NCBI Taxonomy" id="1265738"/>
    <lineage>
        <taxon>Bacteria</taxon>
        <taxon>Pseudomonadati</taxon>
        <taxon>Planctomycetota</taxon>
        <taxon>Planctomycetia</taxon>
        <taxon>Pirellulales</taxon>
        <taxon>Pirellulaceae</taxon>
        <taxon>Novipirellula</taxon>
    </lineage>
</organism>
<dbReference type="Proteomes" id="UP000011991">
    <property type="component" value="Unassembled WGS sequence"/>
</dbReference>
<gene>
    <name evidence="1" type="ORF">RMSM_02431</name>
</gene>
<sequence>MQPDIVIATAHAVERIESTDGVMPLENADALIEVGQANAGGKPTHSRADDDRIVQRVNLTAGE</sequence>
<dbReference type="EMBL" id="ANOG01000343">
    <property type="protein sequence ID" value="EMI20626.1"/>
    <property type="molecule type" value="Genomic_DNA"/>
</dbReference>
<comment type="caution">
    <text evidence="1">The sequence shown here is derived from an EMBL/GenBank/DDBJ whole genome shotgun (WGS) entry which is preliminary data.</text>
</comment>